<dbReference type="EMBL" id="HE575322">
    <property type="protein sequence ID" value="CCC92667.1"/>
    <property type="molecule type" value="Genomic_DNA"/>
</dbReference>
<dbReference type="AlphaFoldDB" id="G0UTF3"/>
<name>G0UTF3_TRYCI</name>
<accession>G0UTF3</accession>
<proteinExistence type="predicted"/>
<reference evidence="1" key="1">
    <citation type="journal article" date="2012" name="Proc. Natl. Acad. Sci. U.S.A.">
        <title>Antigenic diversity is generated by distinct evolutionary mechanisms in African trypanosome species.</title>
        <authorList>
            <person name="Jackson A.P."/>
            <person name="Berry A."/>
            <person name="Aslett M."/>
            <person name="Allison H.C."/>
            <person name="Burton P."/>
            <person name="Vavrova-Anderson J."/>
            <person name="Brown R."/>
            <person name="Browne H."/>
            <person name="Corton N."/>
            <person name="Hauser H."/>
            <person name="Gamble J."/>
            <person name="Gilderthorp R."/>
            <person name="Marcello L."/>
            <person name="McQuillan J."/>
            <person name="Otto T.D."/>
            <person name="Quail M.A."/>
            <person name="Sanders M.J."/>
            <person name="van Tonder A."/>
            <person name="Ginger M.L."/>
            <person name="Field M.C."/>
            <person name="Barry J.D."/>
            <person name="Hertz-Fowler C."/>
            <person name="Berriman M."/>
        </authorList>
    </citation>
    <scope>NUCLEOTIDE SEQUENCE</scope>
    <source>
        <strain evidence="1">IL3000</strain>
    </source>
</reference>
<gene>
    <name evidence="1" type="ORF">TCIL3000_9_610</name>
</gene>
<sequence>MQMIEEAGRFLAASAPVHWQSTSRAGFTLDFVYLEEDNPRTPASTSSACWLLGYNVKRERGKGRNRVAHRRMWVSAIHSPTRGHVERLFIFVCFLGTTQPNPMKW</sequence>
<protein>
    <submittedName>
        <fullName evidence="1">Uncharacterized protein</fullName>
    </submittedName>
</protein>
<evidence type="ECO:0000313" key="1">
    <source>
        <dbReference type="EMBL" id="CCC92667.1"/>
    </source>
</evidence>
<organism evidence="1">
    <name type="scientific">Trypanosoma congolense (strain IL3000)</name>
    <dbReference type="NCBI Taxonomy" id="1068625"/>
    <lineage>
        <taxon>Eukaryota</taxon>
        <taxon>Discoba</taxon>
        <taxon>Euglenozoa</taxon>
        <taxon>Kinetoplastea</taxon>
        <taxon>Metakinetoplastina</taxon>
        <taxon>Trypanosomatida</taxon>
        <taxon>Trypanosomatidae</taxon>
        <taxon>Trypanosoma</taxon>
        <taxon>Nannomonas</taxon>
    </lineage>
</organism>